<protein>
    <submittedName>
        <fullName evidence="1">Uncharacterized protein</fullName>
    </submittedName>
</protein>
<accession>A0ACC3DJX2</accession>
<proteinExistence type="predicted"/>
<evidence type="ECO:0000313" key="1">
    <source>
        <dbReference type="EMBL" id="KAK3076981.1"/>
    </source>
</evidence>
<reference evidence="1" key="1">
    <citation type="submission" date="2024-09" db="EMBL/GenBank/DDBJ databases">
        <title>Black Yeasts Isolated from many extreme environments.</title>
        <authorList>
            <person name="Coleine C."/>
            <person name="Stajich J.E."/>
            <person name="Selbmann L."/>
        </authorList>
    </citation>
    <scope>NUCLEOTIDE SEQUENCE</scope>
    <source>
        <strain evidence="1">CCFEE 5737</strain>
    </source>
</reference>
<keyword evidence="2" id="KW-1185">Reference proteome</keyword>
<name>A0ACC3DJX2_9PEZI</name>
<dbReference type="EMBL" id="JAWDJW010003335">
    <property type="protein sequence ID" value="KAK3076981.1"/>
    <property type="molecule type" value="Genomic_DNA"/>
</dbReference>
<sequence>MELATSHDERADPRPERHGQESDNVYRSTRTSLDDATGSSDPEKDVEKADDRSGASPIKPSRQNDLVEFDGPDDPGDPKNWTKNRRWAITASMGSMTFVVTFASSVFSVATAP</sequence>
<gene>
    <name evidence="1" type="ORF">LTS18_011501</name>
</gene>
<evidence type="ECO:0000313" key="2">
    <source>
        <dbReference type="Proteomes" id="UP001186974"/>
    </source>
</evidence>
<organism evidence="1 2">
    <name type="scientific">Coniosporium uncinatum</name>
    <dbReference type="NCBI Taxonomy" id="93489"/>
    <lineage>
        <taxon>Eukaryota</taxon>
        <taxon>Fungi</taxon>
        <taxon>Dikarya</taxon>
        <taxon>Ascomycota</taxon>
        <taxon>Pezizomycotina</taxon>
        <taxon>Dothideomycetes</taxon>
        <taxon>Dothideomycetes incertae sedis</taxon>
        <taxon>Coniosporium</taxon>
    </lineage>
</organism>
<dbReference type="Proteomes" id="UP001186974">
    <property type="component" value="Unassembled WGS sequence"/>
</dbReference>
<comment type="caution">
    <text evidence="1">The sequence shown here is derived from an EMBL/GenBank/DDBJ whole genome shotgun (WGS) entry which is preliminary data.</text>
</comment>
<feature type="non-terminal residue" evidence="1">
    <location>
        <position position="113"/>
    </location>
</feature>